<keyword evidence="13" id="KW-1185">Reference proteome</keyword>
<comment type="similarity">
    <text evidence="2 11">Belongs to the LpxB family.</text>
</comment>
<dbReference type="Pfam" id="PF02684">
    <property type="entry name" value="LpxB"/>
    <property type="match status" value="1"/>
</dbReference>
<dbReference type="HAMAP" id="MF_00392">
    <property type="entry name" value="LpxB"/>
    <property type="match status" value="1"/>
</dbReference>
<comment type="caution">
    <text evidence="12">The sequence shown here is derived from an EMBL/GenBank/DDBJ whole genome shotgun (WGS) entry which is preliminary data.</text>
</comment>
<sequence length="380" mass="42109">MSANIAVVAGETSGDLLASRLLSGLRPQLPDAHMHGIGGKHMAEYGFVSDYPMETLSVRGLFEVLMHYREIKAVQTNLSTQLLAERPDVFIGVDAPDFNFTVEQRLKEAGIPTVHFIGPSIWAWRAGRIKKIIKSVSHMLVIFPFESEIYQAANIPVTYVGHPLAEVLPLEPDMMAARKELGLPLDANVVTIMPGSRLSEINYNTAAFIGAAKLLAERDPSIRFVVPMAGSKQRDAYIQQVVQAKLMDVPVLLIDGRSHTAITAANSVLVASGTATLEVALLKKPMVIAYKQIWASWQIMRHMGYQPWVGLPNILAREFLVPEFLQDAATPLALADALWKQLHDDKLVTRLKQRFLEMHHSLLRDSARESAQAILQVINK</sequence>
<reference evidence="12 13" key="1">
    <citation type="submission" date="2018-02" db="EMBL/GenBank/DDBJ databases">
        <title>Solimicrobium silvestre gen. nov., sp. nov., isolated from alpine forest soil.</title>
        <authorList>
            <person name="Margesin R."/>
            <person name="Albuquerque L."/>
            <person name="Zhang D.-C."/>
            <person name="Froufe H.J.C."/>
            <person name="Severino R."/>
            <person name="Roxo I."/>
            <person name="Egas C."/>
            <person name="Da Costa M.S."/>
        </authorList>
    </citation>
    <scope>NUCLEOTIDE SEQUENCE [LARGE SCALE GENOMIC DNA]</scope>
    <source>
        <strain evidence="12 13">S20-91</strain>
    </source>
</reference>
<dbReference type="AlphaFoldDB" id="A0A2S9GWR3"/>
<proteinExistence type="inferred from homology"/>
<gene>
    <name evidence="11" type="primary">lpxB</name>
    <name evidence="12" type="ORF">S2091_3075</name>
</gene>
<dbReference type="PANTHER" id="PTHR30372:SF4">
    <property type="entry name" value="LIPID-A-DISACCHARIDE SYNTHASE, MITOCHONDRIAL-RELATED"/>
    <property type="match status" value="1"/>
</dbReference>
<dbReference type="GO" id="GO:0008915">
    <property type="term" value="F:lipid-A-disaccharide synthase activity"/>
    <property type="evidence" value="ECO:0007669"/>
    <property type="project" value="UniProtKB-UniRule"/>
</dbReference>
<keyword evidence="6 11" id="KW-0441">Lipid A biosynthesis</keyword>
<dbReference type="InterPro" id="IPR003835">
    <property type="entry name" value="Glyco_trans_19"/>
</dbReference>
<dbReference type="GO" id="GO:0005543">
    <property type="term" value="F:phospholipid binding"/>
    <property type="evidence" value="ECO:0007669"/>
    <property type="project" value="TreeGrafter"/>
</dbReference>
<dbReference type="GO" id="GO:0009245">
    <property type="term" value="P:lipid A biosynthetic process"/>
    <property type="evidence" value="ECO:0007669"/>
    <property type="project" value="UniProtKB-UniRule"/>
</dbReference>
<evidence type="ECO:0000256" key="3">
    <source>
        <dbReference type="ARBA" id="ARBA00012687"/>
    </source>
</evidence>
<evidence type="ECO:0000256" key="9">
    <source>
        <dbReference type="ARBA" id="ARBA00023098"/>
    </source>
</evidence>
<evidence type="ECO:0000313" key="12">
    <source>
        <dbReference type="EMBL" id="PRC92159.1"/>
    </source>
</evidence>
<dbReference type="Proteomes" id="UP000237839">
    <property type="component" value="Unassembled WGS sequence"/>
</dbReference>
<dbReference type="EC" id="2.4.1.182" evidence="3 11"/>
<evidence type="ECO:0000256" key="6">
    <source>
        <dbReference type="ARBA" id="ARBA00022556"/>
    </source>
</evidence>
<evidence type="ECO:0000256" key="8">
    <source>
        <dbReference type="ARBA" id="ARBA00022679"/>
    </source>
</evidence>
<dbReference type="PANTHER" id="PTHR30372">
    <property type="entry name" value="LIPID-A-DISACCHARIDE SYNTHASE"/>
    <property type="match status" value="1"/>
</dbReference>
<keyword evidence="7 11" id="KW-0328">Glycosyltransferase</keyword>
<organism evidence="12 13">
    <name type="scientific">Solimicrobium silvestre</name>
    <dbReference type="NCBI Taxonomy" id="2099400"/>
    <lineage>
        <taxon>Bacteria</taxon>
        <taxon>Pseudomonadati</taxon>
        <taxon>Pseudomonadota</taxon>
        <taxon>Betaproteobacteria</taxon>
        <taxon>Burkholderiales</taxon>
        <taxon>Oxalobacteraceae</taxon>
        <taxon>Solimicrobium</taxon>
    </lineage>
</organism>
<keyword evidence="9 11" id="KW-0443">Lipid metabolism</keyword>
<dbReference type="OrthoDB" id="9801642at2"/>
<dbReference type="EMBL" id="PUGF01000015">
    <property type="protein sequence ID" value="PRC92159.1"/>
    <property type="molecule type" value="Genomic_DNA"/>
</dbReference>
<evidence type="ECO:0000256" key="1">
    <source>
        <dbReference type="ARBA" id="ARBA00002056"/>
    </source>
</evidence>
<evidence type="ECO:0000256" key="4">
    <source>
        <dbReference type="ARBA" id="ARBA00020902"/>
    </source>
</evidence>
<protein>
    <recommendedName>
        <fullName evidence="4 11">Lipid-A-disaccharide synthase</fullName>
        <ecNumber evidence="3 11">2.4.1.182</ecNumber>
    </recommendedName>
</protein>
<evidence type="ECO:0000256" key="2">
    <source>
        <dbReference type="ARBA" id="ARBA00007868"/>
    </source>
</evidence>
<evidence type="ECO:0000256" key="10">
    <source>
        <dbReference type="ARBA" id="ARBA00048975"/>
    </source>
</evidence>
<dbReference type="GO" id="GO:0016020">
    <property type="term" value="C:membrane"/>
    <property type="evidence" value="ECO:0007669"/>
    <property type="project" value="GOC"/>
</dbReference>
<comment type="pathway">
    <text evidence="11">Bacterial outer membrane biogenesis; LPS lipid A biosynthesis.</text>
</comment>
<evidence type="ECO:0000256" key="11">
    <source>
        <dbReference type="HAMAP-Rule" id="MF_00392"/>
    </source>
</evidence>
<comment type="catalytic activity">
    <reaction evidence="10 11">
        <text>a lipid X + a UDP-2-N,3-O-bis[(3R)-3-hydroxyacyl]-alpha-D-glucosamine = a lipid A disaccharide + UDP + H(+)</text>
        <dbReference type="Rhea" id="RHEA:67828"/>
        <dbReference type="ChEBI" id="CHEBI:15378"/>
        <dbReference type="ChEBI" id="CHEBI:58223"/>
        <dbReference type="ChEBI" id="CHEBI:137748"/>
        <dbReference type="ChEBI" id="CHEBI:176338"/>
        <dbReference type="ChEBI" id="CHEBI:176343"/>
        <dbReference type="EC" id="2.4.1.182"/>
    </reaction>
</comment>
<dbReference type="SUPFAM" id="SSF53756">
    <property type="entry name" value="UDP-Glycosyltransferase/glycogen phosphorylase"/>
    <property type="match status" value="1"/>
</dbReference>
<evidence type="ECO:0000256" key="7">
    <source>
        <dbReference type="ARBA" id="ARBA00022676"/>
    </source>
</evidence>
<dbReference type="RefSeq" id="WP_105532823.1">
    <property type="nucleotide sequence ID" value="NZ_PUGF01000015.1"/>
</dbReference>
<accession>A0A2S9GWR3</accession>
<comment type="function">
    <text evidence="1 11">Condensation of UDP-2,3-diacylglucosamine and 2,3-diacylglucosamine-1-phosphate to form lipid A disaccharide, a precursor of lipid A, a phosphorylated glycolipid that anchors the lipopolysaccharide to the outer membrane of the cell.</text>
</comment>
<keyword evidence="5 11" id="KW-0444">Lipid biosynthesis</keyword>
<dbReference type="UniPathway" id="UPA00973"/>
<dbReference type="NCBIfam" id="TIGR00215">
    <property type="entry name" value="lpxB"/>
    <property type="match status" value="1"/>
</dbReference>
<keyword evidence="8 11" id="KW-0808">Transferase</keyword>
<name>A0A2S9GWR3_9BURK</name>
<evidence type="ECO:0000256" key="5">
    <source>
        <dbReference type="ARBA" id="ARBA00022516"/>
    </source>
</evidence>
<evidence type="ECO:0000313" key="13">
    <source>
        <dbReference type="Proteomes" id="UP000237839"/>
    </source>
</evidence>